<dbReference type="InterPro" id="IPR059000">
    <property type="entry name" value="ATPase_P-type_domA"/>
</dbReference>
<evidence type="ECO:0000256" key="6">
    <source>
        <dbReference type="ARBA" id="ARBA00022692"/>
    </source>
</evidence>
<accession>A0A419EPZ6</accession>
<evidence type="ECO:0000256" key="18">
    <source>
        <dbReference type="RuleBase" id="RU362081"/>
    </source>
</evidence>
<dbReference type="InterPro" id="IPR017969">
    <property type="entry name" value="Heavy-metal-associated_CS"/>
</dbReference>
<dbReference type="PRINTS" id="PR00119">
    <property type="entry name" value="CATATPASE"/>
</dbReference>
<feature type="transmembrane region" description="Helical" evidence="18">
    <location>
        <begin position="188"/>
        <end position="205"/>
    </location>
</feature>
<dbReference type="PANTHER" id="PTHR48085:SF5">
    <property type="entry name" value="CADMIUM_ZINC-TRANSPORTING ATPASE HMA4-RELATED"/>
    <property type="match status" value="1"/>
</dbReference>
<evidence type="ECO:0000256" key="15">
    <source>
        <dbReference type="ARBA" id="ARBA00023136"/>
    </source>
</evidence>
<keyword evidence="8" id="KW-0677">Repeat</keyword>
<keyword evidence="3" id="KW-0813">Transport</keyword>
<dbReference type="Gene3D" id="2.70.150.10">
    <property type="entry name" value="Calcium-transporting ATPase, cytoplasmic transduction domain A"/>
    <property type="match status" value="1"/>
</dbReference>
<dbReference type="Pfam" id="PF00403">
    <property type="entry name" value="HMA"/>
    <property type="match status" value="2"/>
</dbReference>
<dbReference type="InterPro" id="IPR027256">
    <property type="entry name" value="P-typ_ATPase_IB"/>
</dbReference>
<name>A0A419EPZ6_9BACT</name>
<keyword evidence="15 18" id="KW-0472">Membrane</keyword>
<dbReference type="GO" id="GO:0005524">
    <property type="term" value="F:ATP binding"/>
    <property type="evidence" value="ECO:0007669"/>
    <property type="project" value="UniProtKB-UniRule"/>
</dbReference>
<dbReference type="CDD" id="cd07545">
    <property type="entry name" value="P-type_ATPase_Cd-like"/>
    <property type="match status" value="1"/>
</dbReference>
<dbReference type="InterPro" id="IPR018303">
    <property type="entry name" value="ATPase_P-typ_P_site"/>
</dbReference>
<dbReference type="Gene3D" id="3.30.70.100">
    <property type="match status" value="2"/>
</dbReference>
<gene>
    <name evidence="20" type="primary">cadA</name>
    <name evidence="20" type="ORF">C4532_17865</name>
</gene>
<keyword evidence="13" id="KW-0186">Copper</keyword>
<evidence type="ECO:0000259" key="19">
    <source>
        <dbReference type="PROSITE" id="PS50846"/>
    </source>
</evidence>
<keyword evidence="4 18" id="KW-1003">Cell membrane</keyword>
<dbReference type="CDD" id="cd00371">
    <property type="entry name" value="HMA"/>
    <property type="match status" value="2"/>
</dbReference>
<evidence type="ECO:0000256" key="17">
    <source>
        <dbReference type="ARBA" id="ARBA00047308"/>
    </source>
</evidence>
<dbReference type="PROSITE" id="PS00154">
    <property type="entry name" value="ATPASE_E1_E2"/>
    <property type="match status" value="1"/>
</dbReference>
<feature type="transmembrane region" description="Helical" evidence="18">
    <location>
        <begin position="163"/>
        <end position="182"/>
    </location>
</feature>
<dbReference type="InterPro" id="IPR023298">
    <property type="entry name" value="ATPase_P-typ_TM_dom_sf"/>
</dbReference>
<proteinExistence type="inferred from homology"/>
<keyword evidence="11" id="KW-1278">Translocase</keyword>
<dbReference type="PROSITE" id="PS50846">
    <property type="entry name" value="HMA_2"/>
    <property type="match status" value="2"/>
</dbReference>
<dbReference type="InterPro" id="IPR023299">
    <property type="entry name" value="ATPase_P-typ_cyto_dom_N"/>
</dbReference>
<evidence type="ECO:0000256" key="16">
    <source>
        <dbReference type="ARBA" id="ARBA00039097"/>
    </source>
</evidence>
<dbReference type="SFLD" id="SFLDF00027">
    <property type="entry name" value="p-type_atpase"/>
    <property type="match status" value="1"/>
</dbReference>
<dbReference type="GO" id="GO:0016463">
    <property type="term" value="F:P-type zinc transporter activity"/>
    <property type="evidence" value="ECO:0007669"/>
    <property type="project" value="UniProtKB-EC"/>
</dbReference>
<feature type="domain" description="HMA" evidence="19">
    <location>
        <begin position="8"/>
        <end position="74"/>
    </location>
</feature>
<dbReference type="FunFam" id="3.30.70.100:FF:000001">
    <property type="entry name" value="ATPase copper transporting beta"/>
    <property type="match status" value="1"/>
</dbReference>
<dbReference type="Gene3D" id="3.40.1110.10">
    <property type="entry name" value="Calcium-transporting ATPase, cytoplasmic domain N"/>
    <property type="match status" value="1"/>
</dbReference>
<dbReference type="NCBIfam" id="TIGR01525">
    <property type="entry name" value="ATPase-IB_hvy"/>
    <property type="match status" value="1"/>
</dbReference>
<evidence type="ECO:0000256" key="2">
    <source>
        <dbReference type="ARBA" id="ARBA00006024"/>
    </source>
</evidence>
<dbReference type="GO" id="GO:0005507">
    <property type="term" value="F:copper ion binding"/>
    <property type="evidence" value="ECO:0007669"/>
    <property type="project" value="InterPro"/>
</dbReference>
<dbReference type="NCBIfam" id="TIGR01512">
    <property type="entry name" value="ATPase-IB2_Cd"/>
    <property type="match status" value="1"/>
</dbReference>
<evidence type="ECO:0000256" key="7">
    <source>
        <dbReference type="ARBA" id="ARBA00022723"/>
    </source>
</evidence>
<dbReference type="InterPro" id="IPR006122">
    <property type="entry name" value="HMA_Cu_ion-bd"/>
</dbReference>
<evidence type="ECO:0000256" key="12">
    <source>
        <dbReference type="ARBA" id="ARBA00022989"/>
    </source>
</evidence>
<keyword evidence="10 18" id="KW-0067">ATP-binding</keyword>
<dbReference type="SUPFAM" id="SSF56784">
    <property type="entry name" value="HAD-like"/>
    <property type="match status" value="1"/>
</dbReference>
<dbReference type="GO" id="GO:0005886">
    <property type="term" value="C:plasma membrane"/>
    <property type="evidence" value="ECO:0007669"/>
    <property type="project" value="UniProtKB-SubCell"/>
</dbReference>
<keyword evidence="6 18" id="KW-0812">Transmembrane</keyword>
<dbReference type="InterPro" id="IPR051014">
    <property type="entry name" value="Cation_Transport_ATPase_IB"/>
</dbReference>
<evidence type="ECO:0000256" key="3">
    <source>
        <dbReference type="ARBA" id="ARBA00022448"/>
    </source>
</evidence>
<evidence type="ECO:0000256" key="9">
    <source>
        <dbReference type="ARBA" id="ARBA00022741"/>
    </source>
</evidence>
<dbReference type="NCBIfam" id="TIGR01494">
    <property type="entry name" value="ATPase_P-type"/>
    <property type="match status" value="1"/>
</dbReference>
<dbReference type="SUPFAM" id="SSF81665">
    <property type="entry name" value="Calcium ATPase, transmembrane domain M"/>
    <property type="match status" value="1"/>
</dbReference>
<evidence type="ECO:0000313" key="21">
    <source>
        <dbReference type="Proteomes" id="UP000285961"/>
    </source>
</evidence>
<evidence type="ECO:0000256" key="10">
    <source>
        <dbReference type="ARBA" id="ARBA00022840"/>
    </source>
</evidence>
<dbReference type="GO" id="GO:0016887">
    <property type="term" value="F:ATP hydrolysis activity"/>
    <property type="evidence" value="ECO:0007669"/>
    <property type="project" value="InterPro"/>
</dbReference>
<dbReference type="AlphaFoldDB" id="A0A419EPZ6"/>
<evidence type="ECO:0000256" key="8">
    <source>
        <dbReference type="ARBA" id="ARBA00022737"/>
    </source>
</evidence>
<feature type="transmembrane region" description="Helical" evidence="18">
    <location>
        <begin position="421"/>
        <end position="445"/>
    </location>
</feature>
<comment type="caution">
    <text evidence="20">The sequence shown here is derived from an EMBL/GenBank/DDBJ whole genome shotgun (WGS) entry which is preliminary data.</text>
</comment>
<dbReference type="Pfam" id="PF00702">
    <property type="entry name" value="Hydrolase"/>
    <property type="match status" value="1"/>
</dbReference>
<dbReference type="PRINTS" id="PR00941">
    <property type="entry name" value="CDATPASE"/>
</dbReference>
<dbReference type="Proteomes" id="UP000285961">
    <property type="component" value="Unassembled WGS sequence"/>
</dbReference>
<evidence type="ECO:0000256" key="4">
    <source>
        <dbReference type="ARBA" id="ARBA00022475"/>
    </source>
</evidence>
<dbReference type="NCBIfam" id="TIGR00003">
    <property type="entry name" value="copper ion binding protein"/>
    <property type="match status" value="1"/>
</dbReference>
<dbReference type="PANTHER" id="PTHR48085">
    <property type="entry name" value="CADMIUM/ZINC-TRANSPORTING ATPASE HMA2-RELATED"/>
    <property type="match status" value="1"/>
</dbReference>
<feature type="transmembrane region" description="Helical" evidence="18">
    <location>
        <begin position="751"/>
        <end position="770"/>
    </location>
</feature>
<dbReference type="SFLD" id="SFLDG00002">
    <property type="entry name" value="C1.7:_P-type_atpase_like"/>
    <property type="match status" value="1"/>
</dbReference>
<evidence type="ECO:0000256" key="14">
    <source>
        <dbReference type="ARBA" id="ARBA00023065"/>
    </source>
</evidence>
<dbReference type="InterPro" id="IPR006121">
    <property type="entry name" value="HMA_dom"/>
</dbReference>
<dbReference type="InterPro" id="IPR036412">
    <property type="entry name" value="HAD-like_sf"/>
</dbReference>
<dbReference type="EC" id="7.2.2.12" evidence="16"/>
<comment type="subcellular location">
    <subcellularLocation>
        <location evidence="1">Cell membrane</location>
        <topology evidence="1">Multi-pass membrane protein</topology>
    </subcellularLocation>
</comment>
<keyword evidence="7 18" id="KW-0479">Metal-binding</keyword>
<organism evidence="20 21">
    <name type="scientific">Candidatus Abyssobacteria bacterium SURF_17</name>
    <dbReference type="NCBI Taxonomy" id="2093361"/>
    <lineage>
        <taxon>Bacteria</taxon>
        <taxon>Pseudomonadati</taxon>
        <taxon>Candidatus Hydrogenedentota</taxon>
        <taxon>Candidatus Abyssobacteria</taxon>
    </lineage>
</organism>
<dbReference type="SUPFAM" id="SSF81653">
    <property type="entry name" value="Calcium ATPase, transduction domain A"/>
    <property type="match status" value="1"/>
</dbReference>
<dbReference type="InterPro" id="IPR044492">
    <property type="entry name" value="P_typ_ATPase_HD_dom"/>
</dbReference>
<evidence type="ECO:0000256" key="1">
    <source>
        <dbReference type="ARBA" id="ARBA00004651"/>
    </source>
</evidence>
<dbReference type="Gene3D" id="3.40.50.1000">
    <property type="entry name" value="HAD superfamily/HAD-like"/>
    <property type="match status" value="1"/>
</dbReference>
<feature type="transmembrane region" description="Helical" evidence="18">
    <location>
        <begin position="729"/>
        <end position="745"/>
    </location>
</feature>
<keyword evidence="9 18" id="KW-0547">Nucleotide-binding</keyword>
<evidence type="ECO:0000256" key="11">
    <source>
        <dbReference type="ARBA" id="ARBA00022967"/>
    </source>
</evidence>
<dbReference type="FunFam" id="2.70.150.10:FF:000002">
    <property type="entry name" value="Copper-transporting ATPase 1, putative"/>
    <property type="match status" value="1"/>
</dbReference>
<dbReference type="GO" id="GO:0015086">
    <property type="term" value="F:cadmium ion transmembrane transporter activity"/>
    <property type="evidence" value="ECO:0007669"/>
    <property type="project" value="TreeGrafter"/>
</dbReference>
<dbReference type="InterPro" id="IPR008250">
    <property type="entry name" value="ATPase_P-typ_transduc_dom_A_sf"/>
</dbReference>
<comment type="catalytic activity">
    <reaction evidence="17">
        <text>Zn(2+)(in) + ATP + H2O = Zn(2+)(out) + ADP + phosphate + H(+)</text>
        <dbReference type="Rhea" id="RHEA:20621"/>
        <dbReference type="ChEBI" id="CHEBI:15377"/>
        <dbReference type="ChEBI" id="CHEBI:15378"/>
        <dbReference type="ChEBI" id="CHEBI:29105"/>
        <dbReference type="ChEBI" id="CHEBI:30616"/>
        <dbReference type="ChEBI" id="CHEBI:43474"/>
        <dbReference type="ChEBI" id="CHEBI:456216"/>
        <dbReference type="EC" id="7.2.2.12"/>
    </reaction>
</comment>
<reference evidence="20 21" key="1">
    <citation type="journal article" date="2017" name="ISME J.">
        <title>Energy and carbon metabolisms in a deep terrestrial subsurface fluid microbial community.</title>
        <authorList>
            <person name="Momper L."/>
            <person name="Jungbluth S.P."/>
            <person name="Lee M.D."/>
            <person name="Amend J.P."/>
        </authorList>
    </citation>
    <scope>NUCLEOTIDE SEQUENCE [LARGE SCALE GENOMIC DNA]</scope>
    <source>
        <strain evidence="20">SURF_17</strain>
    </source>
</reference>
<evidence type="ECO:0000256" key="5">
    <source>
        <dbReference type="ARBA" id="ARBA00022553"/>
    </source>
</evidence>
<keyword evidence="20" id="KW-0378">Hydrolase</keyword>
<keyword evidence="14" id="KW-0406">Ion transport</keyword>
<evidence type="ECO:0000313" key="20">
    <source>
        <dbReference type="EMBL" id="RJP65264.1"/>
    </source>
</evidence>
<protein>
    <recommendedName>
        <fullName evidence="16">P-type Zn(2+) transporter</fullName>
        <ecNumber evidence="16">7.2.2.12</ecNumber>
    </recommendedName>
</protein>
<evidence type="ECO:0000256" key="13">
    <source>
        <dbReference type="ARBA" id="ARBA00023008"/>
    </source>
</evidence>
<keyword evidence="12 18" id="KW-1133">Transmembrane helix</keyword>
<dbReference type="SUPFAM" id="SSF55008">
    <property type="entry name" value="HMA, heavy metal-associated domain"/>
    <property type="match status" value="2"/>
</dbReference>
<comment type="similarity">
    <text evidence="2 18">Belongs to the cation transport ATPase (P-type) (TC 3.A.3) family. Type IB subfamily.</text>
</comment>
<dbReference type="InterPro" id="IPR036163">
    <property type="entry name" value="HMA_dom_sf"/>
</dbReference>
<sequence length="784" mass="84230">MNNHHPTAEIEVNVSGMDCPSCAEKIEKVVSRMEGVESAAVNFTGGKLTVRFAEGKTNVDEIERQVQKLGYETGKAKREIVDKFFVEGMDCPDESSLIEKKLRELAGVKSIKFNLLSREVTVAYDARALSQDRLMKAIAETGMKAVSAGKGADEEKTRGHGQLFFTIAAALFIAVGLGFSSLAGRPDAAIAFYVLAMAVGGWHIFRKGAFSARNLSLDMNFLMTIAVIGAAAIGEWLEGASVVFLFSLAQLLETHTMDRARNAIQSLMKLAPDNALVRRDGKDTVIPVSEVELGEVFIVRPGDKIPLDGKVLAGLSAVNQAPITGESAPVAKKRDDDVFAGTINGDGSLEVRATHRANDTTLARIIDMVEEAQAQRAPMQNLVDKFAKYYTPTVIALAALVVFVPPLFFAEPFARWLYRGLVLLVISCPCALVISTPVSIVSGLASAARHGVLIKGGIYLEKAGTLNAIAFDKTGTLTIGHPCVKHIIPLNDTPPGEVLGIAAAIESRSEHHLGRSIVEEACRLGIPARQVKSFQSIPGKGAYAVVDGTPYYVGSHRLFEEMKFCTPELDEQMEEIEKQTETVVLVGNEATPLGIIVMVDAVRRTSQPALERLRDIGIRKMVMLTGDHRGTAAAIAHNLGIDFRAELLPQDKVDTMHELVKEHGNVAMVGDGVNDAPAMAASTIGIAMGSAGTDTALETADIALMADDLSKLPFAICLSRKTLAVIRQNIALSILIKLAFLILAIPGLATLWMAVFADMGASLLVIFNGMRLFSVKESMACPEK</sequence>
<dbReference type="PROSITE" id="PS01047">
    <property type="entry name" value="HMA_1"/>
    <property type="match status" value="1"/>
</dbReference>
<dbReference type="SFLD" id="SFLDS00003">
    <property type="entry name" value="Haloacid_Dehalogenase"/>
    <property type="match status" value="1"/>
</dbReference>
<feature type="domain" description="HMA" evidence="19">
    <location>
        <begin position="80"/>
        <end position="146"/>
    </location>
</feature>
<dbReference type="EMBL" id="QZKI01000129">
    <property type="protein sequence ID" value="RJP65264.1"/>
    <property type="molecule type" value="Genomic_DNA"/>
</dbReference>
<dbReference type="Pfam" id="PF00122">
    <property type="entry name" value="E1-E2_ATPase"/>
    <property type="match status" value="1"/>
</dbReference>
<dbReference type="InterPro" id="IPR023214">
    <property type="entry name" value="HAD_sf"/>
</dbReference>
<keyword evidence="5" id="KW-0597">Phosphoprotein</keyword>
<feature type="transmembrane region" description="Helical" evidence="18">
    <location>
        <begin position="389"/>
        <end position="409"/>
    </location>
</feature>
<dbReference type="InterPro" id="IPR001757">
    <property type="entry name" value="P_typ_ATPase"/>
</dbReference>